<dbReference type="InterPro" id="IPR003591">
    <property type="entry name" value="Leu-rich_rpt_typical-subtyp"/>
</dbReference>
<name>A0ABM0Q7C1_GALVR</name>
<evidence type="ECO:0000313" key="4">
    <source>
        <dbReference type="Proteomes" id="UP000694923"/>
    </source>
</evidence>
<evidence type="ECO:0000256" key="1">
    <source>
        <dbReference type="ARBA" id="ARBA00022614"/>
    </source>
</evidence>
<evidence type="ECO:0000313" key="5">
    <source>
        <dbReference type="RefSeq" id="XP_008564262.1"/>
    </source>
</evidence>
<keyword evidence="1" id="KW-0433">Leucine-rich repeat</keyword>
<accession>A0ABM0Q7C1</accession>
<dbReference type="InterPro" id="IPR032675">
    <property type="entry name" value="LRR_dom_sf"/>
</dbReference>
<proteinExistence type="predicted"/>
<evidence type="ECO:0000256" key="3">
    <source>
        <dbReference type="SAM" id="MobiDB-lite"/>
    </source>
</evidence>
<dbReference type="Proteomes" id="UP000694923">
    <property type="component" value="Unplaced"/>
</dbReference>
<dbReference type="RefSeq" id="XP_008564262.1">
    <property type="nucleotide sequence ID" value="XM_008566040.1"/>
</dbReference>
<keyword evidence="4" id="KW-1185">Reference proteome</keyword>
<evidence type="ECO:0000256" key="2">
    <source>
        <dbReference type="ARBA" id="ARBA00022737"/>
    </source>
</evidence>
<dbReference type="PRINTS" id="PR00019">
    <property type="entry name" value="LEURICHRPT"/>
</dbReference>
<sequence length="713" mass="78026">MKAEPGWLRGAGDQGDGLACPHHPIRPPACPPQGGEGGGSAPLSPWENRLCVGGWLKQRDGGWWRPLHRLQEVTAWFPLGSPGWQFGRVGRARLAMWLSLLLLLLLPGPLPAPVMEDTAFPHLGESSQPPPRACPPRCSCPRADTVDCDGLDLRVFPDNITRAAQHLSLQNNQLQELPYNELSRLSDLRTLNLHNNLISSEGLPDEAFESLTRLQHIYVAHNKLSVAPQFLPRSLRVADLAANQVMEIFPLTFGEKPALRSVYLHNNQLSNAGLPPDAFHGSEAVTTLSLSSNRLSYLPPSLPPSLERLHLQNNLISKVPRGALSRQTQLRELYLQHNQLTDSGLDATTFSKLRSLEYLDLSHNKLATVPAGLPATLAILHLGRNRIQRVEAARLRGARGLRYLLLQHNALGSSGLPAGALRPLRGLHTLHLYGNGLDRMPLALPRRLRALVLPHNLVATLGARDLATTPGLAELNLAYNRLASARVHHRAFRPLRALRSLDLAGNQLTRLPEGLPTSLRTLRLQRNQLRALEPEPLAGLDQLQELSLAHNRLRVGDIGPGTWHELQALQVRGGLVSHADCPQAVPTAPPSLCLPSNSHTPRPCNAIKSPHCGPVLDLSHNELSFVPPDLPEALEELHLQGNRIGHVGPEAFLSTPRLRALFLRDNKLHMTSIAAEAFLGLMHLRVVDTAGNLEQVLVRLPPTVLRGPQAGGP</sequence>
<dbReference type="GeneID" id="103585148"/>
<protein>
    <submittedName>
        <fullName evidence="5">Podocan-like protein 1</fullName>
    </submittedName>
</protein>
<gene>
    <name evidence="5" type="primary">PODNL1</name>
</gene>
<dbReference type="InterPro" id="IPR001611">
    <property type="entry name" value="Leu-rich_rpt"/>
</dbReference>
<dbReference type="PANTHER" id="PTHR45712:SF5">
    <property type="entry name" value="PODOCAN-LIKE PROTEIN 1"/>
    <property type="match status" value="1"/>
</dbReference>
<dbReference type="PROSITE" id="PS51450">
    <property type="entry name" value="LRR"/>
    <property type="match status" value="3"/>
</dbReference>
<dbReference type="SMART" id="SM00364">
    <property type="entry name" value="LRR_BAC"/>
    <property type="match status" value="7"/>
</dbReference>
<dbReference type="SUPFAM" id="SSF52058">
    <property type="entry name" value="L domain-like"/>
    <property type="match status" value="3"/>
</dbReference>
<dbReference type="InterPro" id="IPR050333">
    <property type="entry name" value="SLRP"/>
</dbReference>
<dbReference type="SMART" id="SM00365">
    <property type="entry name" value="LRR_SD22"/>
    <property type="match status" value="6"/>
</dbReference>
<feature type="region of interest" description="Disordered" evidence="3">
    <location>
        <begin position="18"/>
        <end position="42"/>
    </location>
</feature>
<reference evidence="5" key="1">
    <citation type="submission" date="2025-08" db="UniProtKB">
        <authorList>
            <consortium name="RefSeq"/>
        </authorList>
    </citation>
    <scope>IDENTIFICATION</scope>
</reference>
<dbReference type="PANTHER" id="PTHR45712">
    <property type="entry name" value="AGAP008170-PA"/>
    <property type="match status" value="1"/>
</dbReference>
<keyword evidence="2" id="KW-0677">Repeat</keyword>
<dbReference type="SMART" id="SM00369">
    <property type="entry name" value="LRR_TYP"/>
    <property type="match status" value="16"/>
</dbReference>
<organism evidence="4 5">
    <name type="scientific">Galeopterus variegatus</name>
    <name type="common">Malayan flying lemur</name>
    <name type="synonym">Cynocephalus variegatus</name>
    <dbReference type="NCBI Taxonomy" id="482537"/>
    <lineage>
        <taxon>Eukaryota</taxon>
        <taxon>Metazoa</taxon>
        <taxon>Chordata</taxon>
        <taxon>Craniata</taxon>
        <taxon>Vertebrata</taxon>
        <taxon>Euteleostomi</taxon>
        <taxon>Mammalia</taxon>
        <taxon>Eutheria</taxon>
        <taxon>Euarchontoglires</taxon>
        <taxon>Dermoptera</taxon>
        <taxon>Cynocephalidae</taxon>
        <taxon>Galeopterus</taxon>
    </lineage>
</organism>
<dbReference type="Pfam" id="PF13855">
    <property type="entry name" value="LRR_8"/>
    <property type="match status" value="7"/>
</dbReference>
<dbReference type="Gene3D" id="3.80.10.10">
    <property type="entry name" value="Ribonuclease Inhibitor"/>
    <property type="match status" value="3"/>
</dbReference>